<sequence length="178" mass="20139">MVHSTTAGHTPDQGPDKDELKKLWEIMKGVQVAMMTTLDDNGRLNSRPMATLSHAGFEDGTLWFFTRAHSEKVAEIDRHWRVNLAYSNPDKQDYVSVSGIAEVVRDRDKIRFLWRDIMSTWFPQGPDDPEVALLKVSVDQAEYWDSPSSTMVYAYGYVKAKLTGQSPDPGDNAKIAFQ</sequence>
<evidence type="ECO:0000313" key="3">
    <source>
        <dbReference type="Proteomes" id="UP000077405"/>
    </source>
</evidence>
<feature type="domain" description="General stress protein FMN-binding split barrel" evidence="1">
    <location>
        <begin position="18"/>
        <end position="168"/>
    </location>
</feature>
<accession>A0A160JGQ9</accession>
<proteinExistence type="predicted"/>
<gene>
    <name evidence="2" type="ORF">A6A40_09880</name>
</gene>
<dbReference type="RefSeq" id="WP_063635241.1">
    <property type="nucleotide sequence ID" value="NZ_CP015285.1"/>
</dbReference>
<dbReference type="SUPFAM" id="SSF50475">
    <property type="entry name" value="FMN-binding split barrel"/>
    <property type="match status" value="1"/>
</dbReference>
<evidence type="ECO:0000259" key="1">
    <source>
        <dbReference type="Pfam" id="PF16242"/>
    </source>
</evidence>
<dbReference type="Proteomes" id="UP000077405">
    <property type="component" value="Chromosome"/>
</dbReference>
<organism evidence="2 3">
    <name type="scientific">Azospirillum humicireducens</name>
    <dbReference type="NCBI Taxonomy" id="1226968"/>
    <lineage>
        <taxon>Bacteria</taxon>
        <taxon>Pseudomonadati</taxon>
        <taxon>Pseudomonadota</taxon>
        <taxon>Alphaproteobacteria</taxon>
        <taxon>Rhodospirillales</taxon>
        <taxon>Azospirillaceae</taxon>
        <taxon>Azospirillum</taxon>
    </lineage>
</organism>
<dbReference type="InterPro" id="IPR012349">
    <property type="entry name" value="Split_barrel_FMN-bd"/>
</dbReference>
<protein>
    <submittedName>
        <fullName evidence="2">Pyridoxamine 5'-phosphate oxidase</fullName>
    </submittedName>
</protein>
<dbReference type="OrthoDB" id="1432662at2"/>
<dbReference type="Gene3D" id="2.30.110.10">
    <property type="entry name" value="Electron Transport, Fmn-binding Protein, Chain A"/>
    <property type="match status" value="1"/>
</dbReference>
<dbReference type="STRING" id="1226968.A6A40_09880"/>
<evidence type="ECO:0000313" key="2">
    <source>
        <dbReference type="EMBL" id="ANC92182.1"/>
    </source>
</evidence>
<dbReference type="Pfam" id="PF16242">
    <property type="entry name" value="Pyrid_ox_like"/>
    <property type="match status" value="1"/>
</dbReference>
<dbReference type="KEGG" id="ahu:A6A40_09880"/>
<keyword evidence="3" id="KW-1185">Reference proteome</keyword>
<dbReference type="AlphaFoldDB" id="A0A160JGQ9"/>
<dbReference type="PANTHER" id="PTHR34818:SF1">
    <property type="entry name" value="PROTEIN BLI-3"/>
    <property type="match status" value="1"/>
</dbReference>
<dbReference type="PANTHER" id="PTHR34818">
    <property type="entry name" value="PROTEIN BLI-3"/>
    <property type="match status" value="1"/>
</dbReference>
<name>A0A160JGQ9_9PROT</name>
<dbReference type="EMBL" id="CP015285">
    <property type="protein sequence ID" value="ANC92182.1"/>
    <property type="molecule type" value="Genomic_DNA"/>
</dbReference>
<reference evidence="2 3" key="1">
    <citation type="journal article" date="2013" name="Int. J. Syst. Evol. Microbiol.">
        <title>Azospirillum humicireducens sp. nov., a nitrogen-fixing bacterium isolated from a microbial fuel cell.</title>
        <authorList>
            <person name="Zhou S."/>
            <person name="Han L."/>
            <person name="Wang Y."/>
            <person name="Yang G."/>
            <person name="Zhuang L."/>
            <person name="Hu P."/>
        </authorList>
    </citation>
    <scope>NUCLEOTIDE SEQUENCE [LARGE SCALE GENOMIC DNA]</scope>
    <source>
        <strain evidence="2 3">SgZ-5</strain>
    </source>
</reference>
<dbReference type="InterPro" id="IPR038725">
    <property type="entry name" value="YdaG_split_barrel_FMN-bd"/>
</dbReference>
<dbReference type="InterPro" id="IPR052917">
    <property type="entry name" value="Stress-Dev_Protein"/>
</dbReference>